<accession>E1ZC43</accession>
<sequence length="359" mass="38463">MSTICRLQRSSWAGTAGGGTRRAAAAAAPSPAPTTAAWAPRVAYAHARSAEQQRRRGACAALRATPVSGTAAAVADAPPAASSPEEQDRLVEGLMAFLREDLQHLFDDQGIDAGKYDPDVVFEDPITYYNGIQGYLFNIAFLRRVFTPTFTLHDVRRSGPLEVTTRWAMSMSLSFARGTPLGRVWDSTLTFTGTSIMAINPQTGRFCRHVDTWDAIQQQRYFSLEAFAHMLQQVGDLRKGPQGAAAGQYEVLLKRKQYEVRKYTRLPQGAPAYGGDGSEAGAGGGSGGVYAVADFSGAASQAAAAAVEQALRRALLADGLRPAGRCWQLVAGGGDEGGPNPARWRNEVLVPLEAFQLWA</sequence>
<dbReference type="AlphaFoldDB" id="E1ZC43"/>
<name>E1ZC43_CHLVA</name>
<dbReference type="InterPro" id="IPR032710">
    <property type="entry name" value="NTF2-like_dom_sf"/>
</dbReference>
<dbReference type="eggNOG" id="ENOG502QWGB">
    <property type="taxonomic scope" value="Eukaryota"/>
</dbReference>
<dbReference type="STRING" id="554065.E1ZC43"/>
<organism evidence="2">
    <name type="scientific">Chlorella variabilis</name>
    <name type="common">Green alga</name>
    <dbReference type="NCBI Taxonomy" id="554065"/>
    <lineage>
        <taxon>Eukaryota</taxon>
        <taxon>Viridiplantae</taxon>
        <taxon>Chlorophyta</taxon>
        <taxon>core chlorophytes</taxon>
        <taxon>Trebouxiophyceae</taxon>
        <taxon>Chlorellales</taxon>
        <taxon>Chlorellaceae</taxon>
        <taxon>Chlorella clade</taxon>
        <taxon>Chlorella</taxon>
    </lineage>
</organism>
<keyword evidence="2" id="KW-1185">Reference proteome</keyword>
<dbReference type="KEGG" id="cvr:CHLNCDRAFT_144190"/>
<dbReference type="RefSeq" id="XP_005848645.1">
    <property type="nucleotide sequence ID" value="XM_005848583.1"/>
</dbReference>
<dbReference type="SUPFAM" id="SSF54427">
    <property type="entry name" value="NTF2-like"/>
    <property type="match status" value="1"/>
</dbReference>
<proteinExistence type="predicted"/>
<dbReference type="GeneID" id="17356106"/>
<dbReference type="Pfam" id="PF10184">
    <property type="entry name" value="DUF2358"/>
    <property type="match status" value="1"/>
</dbReference>
<gene>
    <name evidence="1" type="ORF">CHLNCDRAFT_144190</name>
</gene>
<dbReference type="OrthoDB" id="44820at2759"/>
<dbReference type="InterPro" id="IPR018790">
    <property type="entry name" value="DUF2358"/>
</dbReference>
<reference evidence="1 2" key="1">
    <citation type="journal article" date="2010" name="Plant Cell">
        <title>The Chlorella variabilis NC64A genome reveals adaptation to photosymbiosis, coevolution with viruses, and cryptic sex.</title>
        <authorList>
            <person name="Blanc G."/>
            <person name="Duncan G."/>
            <person name="Agarkova I."/>
            <person name="Borodovsky M."/>
            <person name="Gurnon J."/>
            <person name="Kuo A."/>
            <person name="Lindquist E."/>
            <person name="Lucas S."/>
            <person name="Pangilinan J."/>
            <person name="Polle J."/>
            <person name="Salamov A."/>
            <person name="Terry A."/>
            <person name="Yamada T."/>
            <person name="Dunigan D.D."/>
            <person name="Grigoriev I.V."/>
            <person name="Claverie J.M."/>
            <person name="Van Etten J.L."/>
        </authorList>
    </citation>
    <scope>NUCLEOTIDE SEQUENCE [LARGE SCALE GENOMIC DNA]</scope>
    <source>
        <strain evidence="1 2">NC64A</strain>
    </source>
</reference>
<dbReference type="EMBL" id="GL433841">
    <property type="protein sequence ID" value="EFN56543.1"/>
    <property type="molecule type" value="Genomic_DNA"/>
</dbReference>
<evidence type="ECO:0000313" key="2">
    <source>
        <dbReference type="Proteomes" id="UP000008141"/>
    </source>
</evidence>
<dbReference type="OMA" id="WAPRVAY"/>
<protein>
    <submittedName>
        <fullName evidence="1">Uncharacterized protein</fullName>
    </submittedName>
</protein>
<dbReference type="InParanoid" id="E1ZC43"/>
<evidence type="ECO:0000313" key="1">
    <source>
        <dbReference type="EMBL" id="EFN56543.1"/>
    </source>
</evidence>
<dbReference type="Proteomes" id="UP000008141">
    <property type="component" value="Unassembled WGS sequence"/>
</dbReference>